<evidence type="ECO:0000256" key="3">
    <source>
        <dbReference type="ARBA" id="ARBA00022729"/>
    </source>
</evidence>
<gene>
    <name evidence="5" type="primary">peb1A_2</name>
    <name evidence="5" type="ORF">ERS672216_00127</name>
</gene>
<comment type="similarity">
    <text evidence="1">Belongs to the bacterial solute-binding protein 3 family.</text>
</comment>
<dbReference type="PANTHER" id="PTHR30085:SF6">
    <property type="entry name" value="ABC TRANSPORTER GLUTAMINE-BINDING PROTEIN GLNH"/>
    <property type="match status" value="1"/>
</dbReference>
<dbReference type="GO" id="GO:0005576">
    <property type="term" value="C:extracellular region"/>
    <property type="evidence" value="ECO:0007669"/>
    <property type="project" value="TreeGrafter"/>
</dbReference>
<dbReference type="SMART" id="SM00062">
    <property type="entry name" value="PBPb"/>
    <property type="match status" value="1"/>
</dbReference>
<feature type="domain" description="Solute-binding protein family 3/N-terminal" evidence="4">
    <location>
        <begin position="28"/>
        <end position="243"/>
    </location>
</feature>
<dbReference type="InterPro" id="IPR051455">
    <property type="entry name" value="Bact_solute-bind_prot3"/>
</dbReference>
<evidence type="ECO:0000313" key="5">
    <source>
        <dbReference type="EMBL" id="CZE45969.1"/>
    </source>
</evidence>
<evidence type="ECO:0000256" key="1">
    <source>
        <dbReference type="ARBA" id="ARBA00010333"/>
    </source>
</evidence>
<keyword evidence="6" id="KW-1185">Reference proteome</keyword>
<dbReference type="AlphaFoldDB" id="A0A128EAL1"/>
<dbReference type="RefSeq" id="WP_075539865.1">
    <property type="nucleotide sequence ID" value="NZ_CP053844.1"/>
</dbReference>
<name>A0A128EAL1_9BACT</name>
<keyword evidence="3" id="KW-0732">Signal</keyword>
<keyword evidence="2" id="KW-0813">Transport</keyword>
<protein>
    <submittedName>
        <fullName evidence="5">Amino acid</fullName>
    </submittedName>
</protein>
<dbReference type="InterPro" id="IPR001638">
    <property type="entry name" value="Solute-binding_3/MltF_N"/>
</dbReference>
<dbReference type="GO" id="GO:0006865">
    <property type="term" value="P:amino acid transport"/>
    <property type="evidence" value="ECO:0007669"/>
    <property type="project" value="TreeGrafter"/>
</dbReference>
<evidence type="ECO:0000259" key="4">
    <source>
        <dbReference type="SMART" id="SM00062"/>
    </source>
</evidence>
<evidence type="ECO:0000256" key="2">
    <source>
        <dbReference type="ARBA" id="ARBA00022448"/>
    </source>
</evidence>
<dbReference type="EMBL" id="FIZP01000001">
    <property type="protein sequence ID" value="CZE45969.1"/>
    <property type="molecule type" value="Genomic_DNA"/>
</dbReference>
<proteinExistence type="inferred from homology"/>
<sequence>MRYILVIALLLSTFLFGRTLDEIKHSGVIRIGVHNKQPPFSLQNTNGEFEGFEIDLAKAMTKAIFPKEDVKFELVGVTLAQRIEFLENDKIDLVIASMTETEDRKKLVDFSIPYFRVNLGILTKKEKHITKLRELQEEGSTIIVEANSPAEYYFKQKGFKTIPCVGALTCYNMLIEDKGDAFSTDSLIVLAYPVINDSVEVVLKNLGETDYIGMAVSKGNEDLLEMVNDAIYKLSNDKFFTNAFNHTFVPFYKGNVAKQYFLLEDFYKILYDMQLENL</sequence>
<dbReference type="Gene3D" id="3.40.190.10">
    <property type="entry name" value="Periplasmic binding protein-like II"/>
    <property type="match status" value="2"/>
</dbReference>
<organism evidence="5 6">
    <name type="scientific">Campylobacter geochelonis</name>
    <dbReference type="NCBI Taxonomy" id="1780362"/>
    <lineage>
        <taxon>Bacteria</taxon>
        <taxon>Pseudomonadati</taxon>
        <taxon>Campylobacterota</taxon>
        <taxon>Epsilonproteobacteria</taxon>
        <taxon>Campylobacterales</taxon>
        <taxon>Campylobacteraceae</taxon>
        <taxon>Campylobacter</taxon>
    </lineage>
</organism>
<accession>A0A128EAL1</accession>
<dbReference type="GO" id="GO:0030288">
    <property type="term" value="C:outer membrane-bounded periplasmic space"/>
    <property type="evidence" value="ECO:0007669"/>
    <property type="project" value="TreeGrafter"/>
</dbReference>
<evidence type="ECO:0000313" key="6">
    <source>
        <dbReference type="Proteomes" id="UP000069632"/>
    </source>
</evidence>
<dbReference type="SUPFAM" id="SSF53850">
    <property type="entry name" value="Periplasmic binding protein-like II"/>
    <property type="match status" value="1"/>
</dbReference>
<dbReference type="PANTHER" id="PTHR30085">
    <property type="entry name" value="AMINO ACID ABC TRANSPORTER PERMEASE"/>
    <property type="match status" value="1"/>
</dbReference>
<dbReference type="Proteomes" id="UP000069632">
    <property type="component" value="Unassembled WGS sequence"/>
</dbReference>
<reference evidence="5 6" key="1">
    <citation type="submission" date="2016-02" db="EMBL/GenBank/DDBJ databases">
        <authorList>
            <consortium name="Pathogen Informatics"/>
        </authorList>
    </citation>
    <scope>NUCLEOTIDE SEQUENCE [LARGE SCALE GENOMIC DNA]</scope>
    <source>
        <strain evidence="5 6">RC20</strain>
    </source>
</reference>
<dbReference type="Pfam" id="PF00497">
    <property type="entry name" value="SBP_bac_3"/>
    <property type="match status" value="1"/>
</dbReference>